<feature type="compositionally biased region" description="Basic and acidic residues" evidence="1">
    <location>
        <begin position="1"/>
        <end position="24"/>
    </location>
</feature>
<feature type="compositionally biased region" description="Polar residues" evidence="1">
    <location>
        <begin position="25"/>
        <end position="34"/>
    </location>
</feature>
<organism evidence="2 3">
    <name type="scientific">Cannabis sativa</name>
    <name type="common">Hemp</name>
    <name type="synonym">Marijuana</name>
    <dbReference type="NCBI Taxonomy" id="3483"/>
    <lineage>
        <taxon>Eukaryota</taxon>
        <taxon>Viridiplantae</taxon>
        <taxon>Streptophyta</taxon>
        <taxon>Embryophyta</taxon>
        <taxon>Tracheophyta</taxon>
        <taxon>Spermatophyta</taxon>
        <taxon>Magnoliopsida</taxon>
        <taxon>eudicotyledons</taxon>
        <taxon>Gunneridae</taxon>
        <taxon>Pentapetalae</taxon>
        <taxon>rosids</taxon>
        <taxon>fabids</taxon>
        <taxon>Rosales</taxon>
        <taxon>Cannabaceae</taxon>
        <taxon>Cannabis</taxon>
    </lineage>
</organism>
<dbReference type="EMBL" id="UZAU01000542">
    <property type="status" value="NOT_ANNOTATED_CDS"/>
    <property type="molecule type" value="Genomic_DNA"/>
</dbReference>
<accession>A0A803PMB0</accession>
<name>A0A803PMB0_CANSA</name>
<dbReference type="EnsemblPlants" id="evm.model.05.1677">
    <property type="protein sequence ID" value="cds.evm.model.05.1677"/>
    <property type="gene ID" value="evm.TU.05.1677"/>
</dbReference>
<feature type="compositionally biased region" description="Polar residues" evidence="1">
    <location>
        <begin position="124"/>
        <end position="133"/>
    </location>
</feature>
<dbReference type="AlphaFoldDB" id="A0A803PMB0"/>
<dbReference type="Proteomes" id="UP000596661">
    <property type="component" value="Chromosome 5"/>
</dbReference>
<evidence type="ECO:0000313" key="2">
    <source>
        <dbReference type="EnsemblPlants" id="cds.evm.model.05.1677"/>
    </source>
</evidence>
<evidence type="ECO:0000256" key="1">
    <source>
        <dbReference type="SAM" id="MobiDB-lite"/>
    </source>
</evidence>
<keyword evidence="3" id="KW-1185">Reference proteome</keyword>
<sequence length="174" mass="20632">MADDTQHNKENQPEETNHRPRKEPQASQRTNTTEIPRFGRNDGDFNRTGEQTPERQNEDAYDPTKYVLMHDARKARNQPGTGRPPRHPQRPNRNDKDSAHTFMSRGRMENLFRRRRPMREESYETGSSTNPSGSRDIGHTTEEYRQLKDEIENVILRGYLRHRMRRKAHRVTLL</sequence>
<reference evidence="2" key="1">
    <citation type="submission" date="2018-11" db="EMBL/GenBank/DDBJ databases">
        <authorList>
            <person name="Grassa J C."/>
        </authorList>
    </citation>
    <scope>NUCLEOTIDE SEQUENCE [LARGE SCALE GENOMIC DNA]</scope>
</reference>
<evidence type="ECO:0000313" key="3">
    <source>
        <dbReference type="Proteomes" id="UP000596661"/>
    </source>
</evidence>
<proteinExistence type="predicted"/>
<feature type="region of interest" description="Disordered" evidence="1">
    <location>
        <begin position="1"/>
        <end position="138"/>
    </location>
</feature>
<feature type="compositionally biased region" description="Basic and acidic residues" evidence="1">
    <location>
        <begin position="37"/>
        <end position="58"/>
    </location>
</feature>
<protein>
    <submittedName>
        <fullName evidence="2">Uncharacterized protein</fullName>
    </submittedName>
</protein>
<dbReference type="Gramene" id="evm.model.05.1677">
    <property type="protein sequence ID" value="cds.evm.model.05.1677"/>
    <property type="gene ID" value="evm.TU.05.1677"/>
</dbReference>
<feature type="compositionally biased region" description="Basic and acidic residues" evidence="1">
    <location>
        <begin position="106"/>
        <end position="122"/>
    </location>
</feature>
<reference evidence="2" key="2">
    <citation type="submission" date="2021-03" db="UniProtKB">
        <authorList>
            <consortium name="EnsemblPlants"/>
        </authorList>
    </citation>
    <scope>IDENTIFICATION</scope>
</reference>